<evidence type="ECO:0000256" key="6">
    <source>
        <dbReference type="SAM" id="Phobius"/>
    </source>
</evidence>
<dbReference type="PANTHER" id="PTHR32089">
    <property type="entry name" value="METHYL-ACCEPTING CHEMOTAXIS PROTEIN MCPB"/>
    <property type="match status" value="1"/>
</dbReference>
<dbReference type="Pfam" id="PF07238">
    <property type="entry name" value="PilZ"/>
    <property type="match status" value="1"/>
</dbReference>
<accession>A0A1G7USA2</accession>
<evidence type="ECO:0000313" key="10">
    <source>
        <dbReference type="EMBL" id="SDG50141.1"/>
    </source>
</evidence>
<keyword evidence="2" id="KW-0997">Cell inner membrane</keyword>
<keyword evidence="6" id="KW-0472">Membrane</keyword>
<dbReference type="CDD" id="cd06225">
    <property type="entry name" value="HAMP"/>
    <property type="match status" value="1"/>
</dbReference>
<evidence type="ECO:0000259" key="9">
    <source>
        <dbReference type="PROSITE" id="PS50885"/>
    </source>
</evidence>
<dbReference type="PANTHER" id="PTHR32089:SF112">
    <property type="entry name" value="LYSOZYME-LIKE PROTEIN-RELATED"/>
    <property type="match status" value="1"/>
</dbReference>
<dbReference type="STRING" id="1082479.SAMN05216241_11620"/>
<sequence>MWRRLANSKPARLLERLSLTAKIGGALAILVVSAGAPAVFNVLETGDAVTATSAQSTARARLEAVAALDDAYGNMRYWYLDTANSLESSSRKKAKAAFEAVKTSLDRVQGFAPEPAAELEEHVTRIDAAALAAMQHYMFKERKKGNAKLSTARTHIQAATKIVDSLSERYMARVARTGERANATSANALTASWITIAGVLAGGALALVTVLQGAIRPLRRIGTTVSSLVAGDLDVEVPYQDRRDAIGRLAVALQHFKDNAHERARLEEQQAAEAEERQRRVSAMEAGFDRFKHTVSGVVERLNTTADSVENASQTLTATAQQTNGETDSAESAAADATHNVESVASAAEEMVQSIQEISARVQHAKSVADTASERAGHTSSTVKGLSEAADKIGEVIKLINDIAEKTNLLALNATIEAARAGEAGKGFAVVADEVKSLANQTQKATDDIQGYVQNVQSEAHSAVGEIEQIIETINDINEVTSSVASAMEQQQATTQEISQNVHQAAEGARTVSRSVSGVREGVRSTSESAETLLTSARELGGETSRLSQEVDRFLQEIRAASTDDRRNSPRYYARVPATLVRRGREERTVLVDLSREGARFDAVAGLIAGERVGLDVTGMAARKTAQVVHANAEVAGVQFDDPVDDETVAAVRAQMDQETTAAG</sequence>
<keyword evidence="11" id="KW-1185">Reference proteome</keyword>
<dbReference type="PRINTS" id="PR00260">
    <property type="entry name" value="CHEMTRNSDUCR"/>
</dbReference>
<dbReference type="SMART" id="SM00304">
    <property type="entry name" value="HAMP"/>
    <property type="match status" value="3"/>
</dbReference>
<evidence type="ECO:0000256" key="2">
    <source>
        <dbReference type="ARBA" id="ARBA00022519"/>
    </source>
</evidence>
<dbReference type="GO" id="GO:0035438">
    <property type="term" value="F:cyclic-di-GMP binding"/>
    <property type="evidence" value="ECO:0007669"/>
    <property type="project" value="InterPro"/>
</dbReference>
<comment type="similarity">
    <text evidence="4">Belongs to the methyl-accepting chemotaxis (MCP) protein family.</text>
</comment>
<dbReference type="OrthoDB" id="3378718at2"/>
<dbReference type="InterPro" id="IPR004089">
    <property type="entry name" value="MCPsignal_dom"/>
</dbReference>
<gene>
    <name evidence="10" type="ORF">SAMN05216241_11620</name>
</gene>
<dbReference type="PROSITE" id="PS50192">
    <property type="entry name" value="T_SNARE"/>
    <property type="match status" value="1"/>
</dbReference>
<dbReference type="PROSITE" id="PS50885">
    <property type="entry name" value="HAMP"/>
    <property type="match status" value="1"/>
</dbReference>
<dbReference type="SUPFAM" id="SSF141371">
    <property type="entry name" value="PilZ domain-like"/>
    <property type="match status" value="1"/>
</dbReference>
<evidence type="ECO:0000313" key="11">
    <source>
        <dbReference type="Proteomes" id="UP000199415"/>
    </source>
</evidence>
<dbReference type="Proteomes" id="UP000199415">
    <property type="component" value="Unassembled WGS sequence"/>
</dbReference>
<organism evidence="10 11">
    <name type="scientific">Limimonas halophila</name>
    <dbReference type="NCBI Taxonomy" id="1082479"/>
    <lineage>
        <taxon>Bacteria</taxon>
        <taxon>Pseudomonadati</taxon>
        <taxon>Pseudomonadota</taxon>
        <taxon>Alphaproteobacteria</taxon>
        <taxon>Rhodospirillales</taxon>
        <taxon>Rhodovibrionaceae</taxon>
        <taxon>Limimonas</taxon>
    </lineage>
</organism>
<evidence type="ECO:0000256" key="3">
    <source>
        <dbReference type="ARBA" id="ARBA00023224"/>
    </source>
</evidence>
<dbReference type="Gene3D" id="6.10.340.10">
    <property type="match status" value="1"/>
</dbReference>
<feature type="domain" description="Methyl-accepting transducer" evidence="7">
    <location>
        <begin position="305"/>
        <end position="530"/>
    </location>
</feature>
<feature type="domain" description="HAMP" evidence="9">
    <location>
        <begin position="212"/>
        <end position="265"/>
    </location>
</feature>
<dbReference type="AlphaFoldDB" id="A0A1G7USA2"/>
<dbReference type="SUPFAM" id="SSF58104">
    <property type="entry name" value="Methyl-accepting chemotaxis protein (MCP) signaling domain"/>
    <property type="match status" value="1"/>
</dbReference>
<feature type="transmembrane region" description="Helical" evidence="6">
    <location>
        <begin position="191"/>
        <end position="211"/>
    </location>
</feature>
<dbReference type="RefSeq" id="WP_090022112.1">
    <property type="nucleotide sequence ID" value="NZ_FNCE01000016.1"/>
</dbReference>
<reference evidence="10 11" key="1">
    <citation type="submission" date="2016-10" db="EMBL/GenBank/DDBJ databases">
        <authorList>
            <person name="de Groot N.N."/>
        </authorList>
    </citation>
    <scope>NUCLEOTIDE SEQUENCE [LARGE SCALE GENOMIC DNA]</scope>
    <source>
        <strain evidence="10 11">DSM 25584</strain>
    </source>
</reference>
<dbReference type="GO" id="GO:0006935">
    <property type="term" value="P:chemotaxis"/>
    <property type="evidence" value="ECO:0007669"/>
    <property type="project" value="InterPro"/>
</dbReference>
<keyword evidence="6" id="KW-0812">Transmembrane</keyword>
<dbReference type="PROSITE" id="PS50111">
    <property type="entry name" value="CHEMOTAXIS_TRANSDUC_2"/>
    <property type="match status" value="1"/>
</dbReference>
<comment type="subcellular location">
    <subcellularLocation>
        <location evidence="1">Cell inner membrane</location>
        <topology evidence="1">Multi-pass membrane protein</topology>
    </subcellularLocation>
</comment>
<dbReference type="GO" id="GO:0004888">
    <property type="term" value="F:transmembrane signaling receptor activity"/>
    <property type="evidence" value="ECO:0007669"/>
    <property type="project" value="InterPro"/>
</dbReference>
<evidence type="ECO:0000256" key="1">
    <source>
        <dbReference type="ARBA" id="ARBA00004429"/>
    </source>
</evidence>
<keyword evidence="6" id="KW-1133">Transmembrane helix</keyword>
<feature type="domain" description="T-SNARE coiled-coil homology" evidence="8">
    <location>
        <begin position="457"/>
        <end position="519"/>
    </location>
</feature>
<dbReference type="Gene3D" id="1.10.287.950">
    <property type="entry name" value="Methyl-accepting chemotaxis protein"/>
    <property type="match status" value="1"/>
</dbReference>
<keyword evidence="2" id="KW-1003">Cell membrane</keyword>
<evidence type="ECO:0000259" key="7">
    <source>
        <dbReference type="PROSITE" id="PS50111"/>
    </source>
</evidence>
<dbReference type="InterPro" id="IPR009875">
    <property type="entry name" value="PilZ_domain"/>
</dbReference>
<name>A0A1G7USA2_9PROT</name>
<dbReference type="Pfam" id="PF00015">
    <property type="entry name" value="MCPsignal"/>
    <property type="match status" value="1"/>
</dbReference>
<evidence type="ECO:0000259" key="8">
    <source>
        <dbReference type="PROSITE" id="PS50192"/>
    </source>
</evidence>
<dbReference type="GO" id="GO:0007165">
    <property type="term" value="P:signal transduction"/>
    <property type="evidence" value="ECO:0007669"/>
    <property type="project" value="UniProtKB-KW"/>
</dbReference>
<evidence type="ECO:0000256" key="5">
    <source>
        <dbReference type="PROSITE-ProRule" id="PRU00284"/>
    </source>
</evidence>
<dbReference type="EMBL" id="FNCE01000016">
    <property type="protein sequence ID" value="SDG50141.1"/>
    <property type="molecule type" value="Genomic_DNA"/>
</dbReference>
<dbReference type="Gene3D" id="2.40.10.220">
    <property type="entry name" value="predicted glycosyltransferase like domains"/>
    <property type="match status" value="1"/>
</dbReference>
<dbReference type="InterPro" id="IPR004090">
    <property type="entry name" value="Chemotax_Me-accpt_rcpt"/>
</dbReference>
<dbReference type="SMART" id="SM00283">
    <property type="entry name" value="MA"/>
    <property type="match status" value="1"/>
</dbReference>
<evidence type="ECO:0000256" key="4">
    <source>
        <dbReference type="ARBA" id="ARBA00029447"/>
    </source>
</evidence>
<dbReference type="GO" id="GO:0005886">
    <property type="term" value="C:plasma membrane"/>
    <property type="evidence" value="ECO:0007669"/>
    <property type="project" value="UniProtKB-SubCell"/>
</dbReference>
<protein>
    <submittedName>
        <fullName evidence="10">Methyl-accepting chemotaxis protein</fullName>
    </submittedName>
</protein>
<dbReference type="InterPro" id="IPR003660">
    <property type="entry name" value="HAMP_dom"/>
</dbReference>
<dbReference type="InterPro" id="IPR000727">
    <property type="entry name" value="T_SNARE_dom"/>
</dbReference>
<proteinExistence type="inferred from homology"/>
<dbReference type="Pfam" id="PF00672">
    <property type="entry name" value="HAMP"/>
    <property type="match status" value="1"/>
</dbReference>
<keyword evidence="3 5" id="KW-0807">Transducer</keyword>